<protein>
    <submittedName>
        <fullName evidence="1">(diamondback moth) hypothetical protein</fullName>
    </submittedName>
</protein>
<gene>
    <name evidence="1" type="ORF">PLXY2_LOCUS8325</name>
</gene>
<reference evidence="1" key="1">
    <citation type="submission" date="2020-11" db="EMBL/GenBank/DDBJ databases">
        <authorList>
            <person name="Whiteford S."/>
        </authorList>
    </citation>
    <scope>NUCLEOTIDE SEQUENCE</scope>
</reference>
<name>A0A8S4FCR7_PLUXY</name>
<evidence type="ECO:0000313" key="1">
    <source>
        <dbReference type="EMBL" id="CAG9124795.1"/>
    </source>
</evidence>
<evidence type="ECO:0000313" key="2">
    <source>
        <dbReference type="Proteomes" id="UP000653454"/>
    </source>
</evidence>
<organism evidence="1 2">
    <name type="scientific">Plutella xylostella</name>
    <name type="common">Diamondback moth</name>
    <name type="synonym">Plutella maculipennis</name>
    <dbReference type="NCBI Taxonomy" id="51655"/>
    <lineage>
        <taxon>Eukaryota</taxon>
        <taxon>Metazoa</taxon>
        <taxon>Ecdysozoa</taxon>
        <taxon>Arthropoda</taxon>
        <taxon>Hexapoda</taxon>
        <taxon>Insecta</taxon>
        <taxon>Pterygota</taxon>
        <taxon>Neoptera</taxon>
        <taxon>Endopterygota</taxon>
        <taxon>Lepidoptera</taxon>
        <taxon>Glossata</taxon>
        <taxon>Ditrysia</taxon>
        <taxon>Yponomeutoidea</taxon>
        <taxon>Plutellidae</taxon>
        <taxon>Plutella</taxon>
    </lineage>
</organism>
<accession>A0A8S4FCR7</accession>
<comment type="caution">
    <text evidence="1">The sequence shown here is derived from an EMBL/GenBank/DDBJ whole genome shotgun (WGS) entry which is preliminary data.</text>
</comment>
<keyword evidence="2" id="KW-1185">Reference proteome</keyword>
<proteinExistence type="predicted"/>
<dbReference type="Proteomes" id="UP000653454">
    <property type="component" value="Unassembled WGS sequence"/>
</dbReference>
<dbReference type="AlphaFoldDB" id="A0A8S4FCR7"/>
<sequence length="188" mass="21248">MAALSCFQPSRPLLAQPARCLDEDHYAVPLTLRRRQLFQRCDDARAQWHSNPAPAPVQVSVKKTREELTKNASQGVSGAAARRLHIESGWSKVEEVRKKFEGASVAATTSFSRSFESPPRRRLADSLFASFKLPRKKDGMLAPRSPAPQPKRKSAVQLLAETKAFYVKSETVRDRKQELPLRVIKRER</sequence>
<dbReference type="EMBL" id="CAJHNJ030000030">
    <property type="protein sequence ID" value="CAG9124795.1"/>
    <property type="molecule type" value="Genomic_DNA"/>
</dbReference>